<proteinExistence type="predicted"/>
<dbReference type="EMBL" id="JACIJF010000001">
    <property type="protein sequence ID" value="MBB5709445.1"/>
    <property type="molecule type" value="Genomic_DNA"/>
</dbReference>
<feature type="region of interest" description="Disordered" evidence="1">
    <location>
        <begin position="181"/>
        <end position="200"/>
    </location>
</feature>
<reference evidence="2 3" key="1">
    <citation type="submission" date="2020-08" db="EMBL/GenBank/DDBJ databases">
        <title>Genomic Encyclopedia of Type Strains, Phase IV (KMG-IV): sequencing the most valuable type-strain genomes for metagenomic binning, comparative biology and taxonomic classification.</title>
        <authorList>
            <person name="Goeker M."/>
        </authorList>
    </citation>
    <scope>NUCLEOTIDE SEQUENCE [LARGE SCALE GENOMIC DNA]</scope>
    <source>
        <strain evidence="2 3">DSM 26736</strain>
    </source>
</reference>
<evidence type="ECO:0000313" key="3">
    <source>
        <dbReference type="Proteomes" id="UP000527143"/>
    </source>
</evidence>
<organism evidence="2 3">
    <name type="scientific">Sphingomonas xinjiangensis</name>
    <dbReference type="NCBI Taxonomy" id="643568"/>
    <lineage>
        <taxon>Bacteria</taxon>
        <taxon>Pseudomonadati</taxon>
        <taxon>Pseudomonadota</taxon>
        <taxon>Alphaproteobacteria</taxon>
        <taxon>Sphingomonadales</taxon>
        <taxon>Sphingomonadaceae</taxon>
        <taxon>Sphingomonas</taxon>
    </lineage>
</organism>
<dbReference type="AlphaFoldDB" id="A0A840YAY1"/>
<keyword evidence="3" id="KW-1185">Reference proteome</keyword>
<accession>A0A840YAY1</accession>
<evidence type="ECO:0000313" key="2">
    <source>
        <dbReference type="EMBL" id="MBB5709445.1"/>
    </source>
</evidence>
<comment type="caution">
    <text evidence="2">The sequence shown here is derived from an EMBL/GenBank/DDBJ whole genome shotgun (WGS) entry which is preliminary data.</text>
</comment>
<dbReference type="Proteomes" id="UP000527143">
    <property type="component" value="Unassembled WGS sequence"/>
</dbReference>
<name>A0A840YAY1_9SPHN</name>
<sequence length="200" mass="21592">MATYPLSFPSKAPAREKLQLNYRQTAMESPHTGAFQATNTAAQWNLEVTWGRMTQAEAQIVAAWINSLKGQVGTFRYSPRINIGVPVTGVTLAQPAYAYGDVCRMGGWAAGAETRLRVGQFFNLGDQLLQITAVAAIADGNGHALVEFSPMLRKDFAAGTEANFTKPTGVFRLISAESPAPTLDTDRAPEFPTLQAKEAI</sequence>
<evidence type="ECO:0000256" key="1">
    <source>
        <dbReference type="SAM" id="MobiDB-lite"/>
    </source>
</evidence>
<gene>
    <name evidence="2" type="ORF">FHT02_000651</name>
</gene>
<dbReference type="RefSeq" id="WP_184084136.1">
    <property type="nucleotide sequence ID" value="NZ_JACIJF010000001.1"/>
</dbReference>
<protein>
    <submittedName>
        <fullName evidence="2">Uncharacterized protein</fullName>
    </submittedName>
</protein>